<dbReference type="InterPro" id="IPR001547">
    <property type="entry name" value="Glyco_hydro_5"/>
</dbReference>
<comment type="similarity">
    <text evidence="1">Belongs to the glycosyl hydrolase 5 (cellulase A) family.</text>
</comment>
<keyword evidence="3" id="KW-0326">Glycosidase</keyword>
<dbReference type="PANTHER" id="PTHR31297">
    <property type="entry name" value="GLUCAN ENDO-1,6-BETA-GLUCOSIDASE B"/>
    <property type="match status" value="1"/>
</dbReference>
<dbReference type="SUPFAM" id="SSF51445">
    <property type="entry name" value="(Trans)glycosidases"/>
    <property type="match status" value="1"/>
</dbReference>
<evidence type="ECO:0000313" key="7">
    <source>
        <dbReference type="EMBL" id="KAK7247927.1"/>
    </source>
</evidence>
<keyword evidence="4" id="KW-0812">Transmembrane</keyword>
<dbReference type="Gene3D" id="3.20.20.80">
    <property type="entry name" value="Glycosidases"/>
    <property type="match status" value="1"/>
</dbReference>
<keyword evidence="4" id="KW-1133">Transmembrane helix</keyword>
<feature type="signal peptide" evidence="5">
    <location>
        <begin position="1"/>
        <end position="21"/>
    </location>
</feature>
<evidence type="ECO:0000256" key="4">
    <source>
        <dbReference type="SAM" id="Phobius"/>
    </source>
</evidence>
<keyword evidence="8" id="KW-1185">Reference proteome</keyword>
<dbReference type="EMBL" id="JBBJCI010000124">
    <property type="protein sequence ID" value="KAK7247927.1"/>
    <property type="molecule type" value="Genomic_DNA"/>
</dbReference>
<evidence type="ECO:0000256" key="3">
    <source>
        <dbReference type="ARBA" id="ARBA00023295"/>
    </source>
</evidence>
<dbReference type="InterPro" id="IPR017853">
    <property type="entry name" value="GH"/>
</dbReference>
<evidence type="ECO:0000313" key="8">
    <source>
        <dbReference type="Proteomes" id="UP001363151"/>
    </source>
</evidence>
<reference evidence="7 8" key="1">
    <citation type="submission" date="2024-03" db="EMBL/GenBank/DDBJ databases">
        <title>Aureococcus anophagefferens CCMP1851 and Kratosvirus quantuckense: Draft genome of a second virus-susceptible host strain in the model system.</title>
        <authorList>
            <person name="Chase E."/>
            <person name="Truchon A.R."/>
            <person name="Schepens W."/>
            <person name="Wilhelm S.W."/>
        </authorList>
    </citation>
    <scope>NUCLEOTIDE SEQUENCE [LARGE SCALE GENOMIC DNA]</scope>
    <source>
        <strain evidence="7 8">CCMP1851</strain>
    </source>
</reference>
<keyword evidence="2" id="KW-0378">Hydrolase</keyword>
<accession>A0ABR1G4L0</accession>
<dbReference type="PANTHER" id="PTHR31297:SF38">
    <property type="entry name" value="X8 DOMAIN-CONTAINING PROTEIN"/>
    <property type="match status" value="1"/>
</dbReference>
<dbReference type="Pfam" id="PF00150">
    <property type="entry name" value="Cellulase"/>
    <property type="match status" value="1"/>
</dbReference>
<evidence type="ECO:0000256" key="5">
    <source>
        <dbReference type="SAM" id="SignalP"/>
    </source>
</evidence>
<evidence type="ECO:0000256" key="1">
    <source>
        <dbReference type="ARBA" id="ARBA00005641"/>
    </source>
</evidence>
<evidence type="ECO:0000256" key="2">
    <source>
        <dbReference type="ARBA" id="ARBA00022801"/>
    </source>
</evidence>
<feature type="domain" description="Glycoside hydrolase family 5" evidence="6">
    <location>
        <begin position="100"/>
        <end position="330"/>
    </location>
</feature>
<name>A0ABR1G4L0_AURAN</name>
<keyword evidence="5" id="KW-0732">Signal</keyword>
<feature type="chain" id="PRO_5045398080" evidence="5">
    <location>
        <begin position="22"/>
        <end position="710"/>
    </location>
</feature>
<organism evidence="7 8">
    <name type="scientific">Aureococcus anophagefferens</name>
    <name type="common">Harmful bloom alga</name>
    <dbReference type="NCBI Taxonomy" id="44056"/>
    <lineage>
        <taxon>Eukaryota</taxon>
        <taxon>Sar</taxon>
        <taxon>Stramenopiles</taxon>
        <taxon>Ochrophyta</taxon>
        <taxon>Pelagophyceae</taxon>
        <taxon>Pelagomonadales</taxon>
        <taxon>Pelagomonadaceae</taxon>
        <taxon>Aureococcus</taxon>
    </lineage>
</organism>
<proteinExistence type="inferred from homology"/>
<sequence>MRNSRSGSVTKLLLLLTTATAFEYDGFAPLHDSKTCASDAHLNPWNEKLVGVNLGSLFVLEPWITPSLFYQFLGGKSTTTAMDTHSFCEVLGGDEANAQLRRHWDHWVTDDVVARLAATGVNSLRLPVGDYQFAPYGPYKTCFKGSLKRVDAVLDMAHRHNLSVLLDVHAVRGSQNGFDNGGETVGLAWTSTVRDLGTDAITFEHWPRRSAAWMGNWNKHTGLYDSIDYANLNFTLDVLGRIADRYADHPAVLGIEPVNEPWNWSPLDILKDFYWRGYLTIKRRAPKWRYVIHDSFRFTADAWGGFMRGCPDIAIDTHIYQAWMDPGPRLKFYVDACQQKAKIAELERAFGPVIVIVGEWSLATDNCAMWLNGFNDNLPGYPKLPCKYVPCAEPYMGKGQPRAPPDRSKPLQGPFGTGVSGPIYGQCPVDRDWPNALLDSDGDGVIDRLDRLGAGNALTGNIQNPQFDDTDAVMTALASKKLLAFKEVAHGFYFWNFRNELEPSWSWLAARDAGWLAALDDSRALLEACASEDAGADVYACVAKNDLPDQTYRDGMAYCVGYDEAAVASFKALHNDTLRDRATEVFAAYWGAHFATGATCDFGGAAKLVLRPEGAAPGTPPPALRVAPPRPALPRVIAAVAVCSLALCAAALFSSLVSQVVSRRSSFRGGVGETSFSELRRAADGDDDGPPGLVVEDKAAGGGSRYVFQG</sequence>
<evidence type="ECO:0000259" key="6">
    <source>
        <dbReference type="Pfam" id="PF00150"/>
    </source>
</evidence>
<protein>
    <submittedName>
        <fullName evidence="7">Cellulase</fullName>
    </submittedName>
</protein>
<dbReference type="InterPro" id="IPR050386">
    <property type="entry name" value="Glycosyl_hydrolase_5"/>
</dbReference>
<gene>
    <name evidence="7" type="ORF">SO694_00084180</name>
</gene>
<dbReference type="Proteomes" id="UP001363151">
    <property type="component" value="Unassembled WGS sequence"/>
</dbReference>
<comment type="caution">
    <text evidence="7">The sequence shown here is derived from an EMBL/GenBank/DDBJ whole genome shotgun (WGS) entry which is preliminary data.</text>
</comment>
<feature type="transmembrane region" description="Helical" evidence="4">
    <location>
        <begin position="636"/>
        <end position="658"/>
    </location>
</feature>
<keyword evidence="4" id="KW-0472">Membrane</keyword>